<evidence type="ECO:0000313" key="10">
    <source>
        <dbReference type="EMBL" id="EAH3127639.1"/>
    </source>
</evidence>
<dbReference type="EMBL" id="AABEQV010000042">
    <property type="protein sequence ID" value="EAG9858638.1"/>
    <property type="molecule type" value="Genomic_DNA"/>
</dbReference>
<evidence type="ECO:0000313" key="13">
    <source>
        <dbReference type="Proteomes" id="UP000525068"/>
    </source>
</evidence>
<dbReference type="EMBL" id="AABCVX010000008">
    <property type="protein sequence ID" value="EAG6170552.1"/>
    <property type="molecule type" value="Genomic_DNA"/>
</dbReference>
<reference evidence="2 16" key="1">
    <citation type="submission" date="2018-06" db="EMBL/GenBank/DDBJ databases">
        <authorList>
            <consortium name="GenomeTrakr: Next Generation Sequencing Network for Food Pathogen Tracability"/>
        </authorList>
    </citation>
    <scope>NUCLEOTIDE SEQUENCE [LARGE SCALE GENOMIC DNA]</scope>
    <source>
        <strain evidence="1 11">FDA00013853</strain>
        <strain evidence="2 16">FLAG-38921</strain>
    </source>
</reference>
<sequence>MKAKIYESFDNNATKQITIIDDLLNNDLSLSEKMANLNNSFSELKLMPNGENELIKRLFEELGYSVYFPRKGDNSERFDAILSNEEIRAVVEIEIPSTAILDAPRNLLDDYAVIKSRKTDLNSDIVPLVICWDLPNKRTDYWNVIFDINSILKIKIKTISILALAVFYWTNTALDLKNNDFYLDSTDSSMNSVIALLQKLGVSPDKFPGYFSPFK</sequence>
<gene>
    <name evidence="8" type="ORF">D4271_10065</name>
    <name evidence="9" type="ORF">D4271_16580</name>
    <name evidence="4" type="ORF">D4C60_11330</name>
    <name evidence="5" type="ORF">D4C60_16740</name>
    <name evidence="6" type="ORF">D4D89_11270</name>
    <name evidence="7" type="ORF">D4D89_16620</name>
    <name evidence="10" type="ORF">D5M70_10000</name>
    <name evidence="2" type="ORF">DCT16_14325</name>
    <name evidence="3" type="ORF">DCT16_15510</name>
    <name evidence="1" type="ORF">EX365_13400</name>
</gene>
<reference evidence="12 13" key="2">
    <citation type="submission" date="2019-04" db="EMBL/GenBank/DDBJ databases">
        <authorList>
            <person name="Ashton P.M."/>
            <person name="Dallman T."/>
            <person name="Nair S."/>
            <person name="De Pinna E."/>
            <person name="Peters T."/>
            <person name="Grant K."/>
        </authorList>
    </citation>
    <scope>NUCLEOTIDE SEQUENCE [LARGE SCALE GENOMIC DNA]</scope>
    <source>
        <strain evidence="4 15">429821</strain>
        <strain evidence="8 13">562417</strain>
        <strain evidence="10 14">562428</strain>
        <strain evidence="6 12">563356</strain>
    </source>
</reference>
<accession>A0A464FSW2</accession>
<dbReference type="Proteomes" id="UP000566721">
    <property type="component" value="Unassembled WGS sequence"/>
</dbReference>
<evidence type="ECO:0000313" key="12">
    <source>
        <dbReference type="Proteomes" id="UP000517258"/>
    </source>
</evidence>
<dbReference type="EMBL" id="AABCVX010000020">
    <property type="protein sequence ID" value="EAG6170779.1"/>
    <property type="molecule type" value="Genomic_DNA"/>
</dbReference>
<protein>
    <submittedName>
        <fullName evidence="6">Uncharacterized protein</fullName>
    </submittedName>
</protein>
<dbReference type="EMBL" id="AABEQV010000007">
    <property type="protein sequence ID" value="EAG9857587.1"/>
    <property type="molecule type" value="Genomic_DNA"/>
</dbReference>
<evidence type="ECO:0000313" key="5">
    <source>
        <dbReference type="EMBL" id="EAG9858638.1"/>
    </source>
</evidence>
<evidence type="ECO:0000313" key="7">
    <source>
        <dbReference type="EMBL" id="EAH0219926.1"/>
    </source>
</evidence>
<dbReference type="Proteomes" id="UP000344343">
    <property type="component" value="Unassembled WGS sequence"/>
</dbReference>
<evidence type="ECO:0000313" key="8">
    <source>
        <dbReference type="EMBL" id="EAH1615754.1"/>
    </source>
</evidence>
<dbReference type="Proteomes" id="UP000548826">
    <property type="component" value="Unassembled WGS sequence"/>
</dbReference>
<dbReference type="Proteomes" id="UP000517258">
    <property type="component" value="Unassembled WGS sequence"/>
</dbReference>
<dbReference type="Proteomes" id="UP000529135">
    <property type="component" value="Unassembled WGS sequence"/>
</dbReference>
<evidence type="ECO:0000313" key="15">
    <source>
        <dbReference type="Proteomes" id="UP000548826"/>
    </source>
</evidence>
<dbReference type="EMBL" id="AABFMV010000007">
    <property type="protein sequence ID" value="EAH1615754.1"/>
    <property type="molecule type" value="Genomic_DNA"/>
</dbReference>
<evidence type="ECO:0000313" key="14">
    <source>
        <dbReference type="Proteomes" id="UP000529135"/>
    </source>
</evidence>
<dbReference type="EMBL" id="AABGFX010000007">
    <property type="protein sequence ID" value="EAH3127639.1"/>
    <property type="molecule type" value="Genomic_DNA"/>
</dbReference>
<proteinExistence type="predicted"/>
<evidence type="ECO:0000313" key="11">
    <source>
        <dbReference type="Proteomes" id="UP000344343"/>
    </source>
</evidence>
<dbReference type="RefSeq" id="WP_064034167.1">
    <property type="nucleotide sequence ID" value="NZ_CAAVEO010000005.1"/>
</dbReference>
<evidence type="ECO:0000313" key="2">
    <source>
        <dbReference type="EMBL" id="EAG6170552.1"/>
    </source>
</evidence>
<evidence type="ECO:0000313" key="6">
    <source>
        <dbReference type="EMBL" id="EAH0218899.1"/>
    </source>
</evidence>
<dbReference type="EMBL" id="AAANYR010000008">
    <property type="protein sequence ID" value="EAD5787555.1"/>
    <property type="molecule type" value="Genomic_DNA"/>
</dbReference>
<dbReference type="Proteomes" id="UP000525068">
    <property type="component" value="Unassembled WGS sequence"/>
</dbReference>
<evidence type="ECO:0000313" key="1">
    <source>
        <dbReference type="EMBL" id="EAD5787555.1"/>
    </source>
</evidence>
<evidence type="ECO:0000313" key="9">
    <source>
        <dbReference type="EMBL" id="EAH1617015.1"/>
    </source>
</evidence>
<dbReference type="EMBL" id="AABFMV010000039">
    <property type="protein sequence ID" value="EAH1617015.1"/>
    <property type="molecule type" value="Genomic_DNA"/>
</dbReference>
<dbReference type="AlphaFoldDB" id="A0A464FSW2"/>
<name>A0A464FSW2_LISMN</name>
<comment type="caution">
    <text evidence="6">The sequence shown here is derived from an EMBL/GenBank/DDBJ whole genome shotgun (WGS) entry which is preliminary data.</text>
</comment>
<dbReference type="EMBL" id="AABEVI010000007">
    <property type="protein sequence ID" value="EAH0218899.1"/>
    <property type="molecule type" value="Genomic_DNA"/>
</dbReference>
<evidence type="ECO:0000313" key="3">
    <source>
        <dbReference type="EMBL" id="EAG6170779.1"/>
    </source>
</evidence>
<evidence type="ECO:0000313" key="4">
    <source>
        <dbReference type="EMBL" id="EAG9857587.1"/>
    </source>
</evidence>
<dbReference type="EMBL" id="AABEVI010000051">
    <property type="protein sequence ID" value="EAH0219926.1"/>
    <property type="molecule type" value="Genomic_DNA"/>
</dbReference>
<evidence type="ECO:0000313" key="16">
    <source>
        <dbReference type="Proteomes" id="UP000566721"/>
    </source>
</evidence>
<organism evidence="6 12">
    <name type="scientific">Listeria monocytogenes</name>
    <dbReference type="NCBI Taxonomy" id="1639"/>
    <lineage>
        <taxon>Bacteria</taxon>
        <taxon>Bacillati</taxon>
        <taxon>Bacillota</taxon>
        <taxon>Bacilli</taxon>
        <taxon>Bacillales</taxon>
        <taxon>Listeriaceae</taxon>
        <taxon>Listeria</taxon>
    </lineage>
</organism>